<dbReference type="GO" id="GO:0005975">
    <property type="term" value="P:carbohydrate metabolic process"/>
    <property type="evidence" value="ECO:0007669"/>
    <property type="project" value="InterPro"/>
</dbReference>
<dbReference type="InterPro" id="IPR001223">
    <property type="entry name" value="Glyco_hydro18_cat"/>
</dbReference>
<dbReference type="Proteomes" id="UP001420932">
    <property type="component" value="Unassembled WGS sequence"/>
</dbReference>
<evidence type="ECO:0000256" key="2">
    <source>
        <dbReference type="ARBA" id="ARBA00022729"/>
    </source>
</evidence>
<dbReference type="SMART" id="SM00636">
    <property type="entry name" value="Glyco_18"/>
    <property type="match status" value="1"/>
</dbReference>
<protein>
    <recommendedName>
        <fullName evidence="8">GH18 domain-containing protein</fullName>
    </recommendedName>
</protein>
<evidence type="ECO:0000313" key="10">
    <source>
        <dbReference type="Proteomes" id="UP001420932"/>
    </source>
</evidence>
<dbReference type="PANTHER" id="PTHR11177">
    <property type="entry name" value="CHITINASE"/>
    <property type="match status" value="1"/>
</dbReference>
<dbReference type="GO" id="GO:0008061">
    <property type="term" value="F:chitin binding"/>
    <property type="evidence" value="ECO:0007669"/>
    <property type="project" value="InterPro"/>
</dbReference>
<comment type="similarity">
    <text evidence="1">Belongs to the glycosyl hydrolase 18 family. Chitinase class V subfamily.</text>
</comment>
<evidence type="ECO:0000256" key="7">
    <source>
        <dbReference type="SAM" id="SignalP"/>
    </source>
</evidence>
<keyword evidence="5 6" id="KW-0326">Glycosidase</keyword>
<evidence type="ECO:0000256" key="5">
    <source>
        <dbReference type="ARBA" id="ARBA00023295"/>
    </source>
</evidence>
<feature type="chain" id="PRO_5042844233" description="GH18 domain-containing protein" evidence="7">
    <location>
        <begin position="23"/>
        <end position="373"/>
    </location>
</feature>
<comment type="caution">
    <text evidence="9">The sequence shown here is derived from an EMBL/GenBank/DDBJ whole genome shotgun (WGS) entry which is preliminary data.</text>
</comment>
<dbReference type="SUPFAM" id="SSF54556">
    <property type="entry name" value="Chitinase insertion domain"/>
    <property type="match status" value="1"/>
</dbReference>
<organism evidence="9 10">
    <name type="scientific">Stephania yunnanensis</name>
    <dbReference type="NCBI Taxonomy" id="152371"/>
    <lineage>
        <taxon>Eukaryota</taxon>
        <taxon>Viridiplantae</taxon>
        <taxon>Streptophyta</taxon>
        <taxon>Embryophyta</taxon>
        <taxon>Tracheophyta</taxon>
        <taxon>Spermatophyta</taxon>
        <taxon>Magnoliopsida</taxon>
        <taxon>Ranunculales</taxon>
        <taxon>Menispermaceae</taxon>
        <taxon>Menispermoideae</taxon>
        <taxon>Cissampelideae</taxon>
        <taxon>Stephania</taxon>
    </lineage>
</organism>
<accession>A0AAP0EYS2</accession>
<evidence type="ECO:0000256" key="4">
    <source>
        <dbReference type="ARBA" id="ARBA00023180"/>
    </source>
</evidence>
<dbReference type="CDD" id="cd02879">
    <property type="entry name" value="GH18_plant_chitinase_class_V"/>
    <property type="match status" value="1"/>
</dbReference>
<dbReference type="InterPro" id="IPR050314">
    <property type="entry name" value="Glycosyl_Hydrlase_18"/>
</dbReference>
<dbReference type="Gene3D" id="3.10.50.10">
    <property type="match status" value="1"/>
</dbReference>
<sequence length="373" mass="41297">MVMFPSTLLLLFFLLFVTPSATTHIAAIKGGYWPSWLAETNPPSTIQTPYFTHFFYAFVVPNSNTYELSIPANDNKWMRNFTTTLHKKKPWAKTLLSIGGGGSNSSAFAAIAANPSLRATFIASTINVARTYGFDGLDLDWEFPATRQDMSNLATLFAEWRTAVDKESVTTSRPRLLLSAAVYFASNFFLSSTPRAFPAYSINKNLDFVNVMCYDYRGSWDTSATGAHALLYDRTSNISTSYGVGSWIRAGVGSRKVVMGLPMYGRTWQLKDPAAHGIADPAVGVGPGPEGVLTFREIVDFNGRNNATTVYDADTVSTYSFAGNAWIGYDGVWSVRRKVRYAKAHRLGGYFFWALGYDKEWTLSKTASVAWNN</sequence>
<dbReference type="GO" id="GO:0004568">
    <property type="term" value="F:chitinase activity"/>
    <property type="evidence" value="ECO:0007669"/>
    <property type="project" value="TreeGrafter"/>
</dbReference>
<dbReference type="PROSITE" id="PS01095">
    <property type="entry name" value="GH18_1"/>
    <property type="match status" value="1"/>
</dbReference>
<evidence type="ECO:0000259" key="8">
    <source>
        <dbReference type="PROSITE" id="PS51910"/>
    </source>
</evidence>
<keyword evidence="4" id="KW-0325">Glycoprotein</keyword>
<evidence type="ECO:0000256" key="1">
    <source>
        <dbReference type="ARBA" id="ARBA00008682"/>
    </source>
</evidence>
<feature type="domain" description="GH18" evidence="8">
    <location>
        <begin position="27"/>
        <end position="373"/>
    </location>
</feature>
<name>A0AAP0EYS2_9MAGN</name>
<reference evidence="9 10" key="1">
    <citation type="submission" date="2024-01" db="EMBL/GenBank/DDBJ databases">
        <title>Genome assemblies of Stephania.</title>
        <authorList>
            <person name="Yang L."/>
        </authorList>
    </citation>
    <scope>NUCLEOTIDE SEQUENCE [LARGE SCALE GENOMIC DNA]</scope>
    <source>
        <strain evidence="9">YNDBR</strain>
        <tissue evidence="9">Leaf</tissue>
    </source>
</reference>
<dbReference type="GO" id="GO:0005576">
    <property type="term" value="C:extracellular region"/>
    <property type="evidence" value="ECO:0007669"/>
    <property type="project" value="TreeGrafter"/>
</dbReference>
<dbReference type="InterPro" id="IPR011583">
    <property type="entry name" value="Chitinase_II/V-like_cat"/>
</dbReference>
<dbReference type="EMBL" id="JBBNAF010000011">
    <property type="protein sequence ID" value="KAK9098363.1"/>
    <property type="molecule type" value="Genomic_DNA"/>
</dbReference>
<dbReference type="PANTHER" id="PTHR11177:SF368">
    <property type="entry name" value="GH18 DOMAIN-CONTAINING PROTEIN"/>
    <property type="match status" value="1"/>
</dbReference>
<dbReference type="InterPro" id="IPR017853">
    <property type="entry name" value="GH"/>
</dbReference>
<keyword evidence="2 7" id="KW-0732">Signal</keyword>
<dbReference type="Gene3D" id="3.20.20.80">
    <property type="entry name" value="Glycosidases"/>
    <property type="match status" value="1"/>
</dbReference>
<evidence type="ECO:0000313" key="9">
    <source>
        <dbReference type="EMBL" id="KAK9098363.1"/>
    </source>
</evidence>
<dbReference type="InterPro" id="IPR029070">
    <property type="entry name" value="Chitinase_insertion_sf"/>
</dbReference>
<dbReference type="PROSITE" id="PS51910">
    <property type="entry name" value="GH18_2"/>
    <property type="match status" value="1"/>
</dbReference>
<dbReference type="InterPro" id="IPR001579">
    <property type="entry name" value="Glyco_hydro_18_chit_AS"/>
</dbReference>
<keyword evidence="3 6" id="KW-0378">Hydrolase</keyword>
<evidence type="ECO:0000256" key="6">
    <source>
        <dbReference type="RuleBase" id="RU000489"/>
    </source>
</evidence>
<gene>
    <name evidence="9" type="ORF">Syun_025408</name>
</gene>
<proteinExistence type="inferred from homology"/>
<dbReference type="Pfam" id="PF00704">
    <property type="entry name" value="Glyco_hydro_18"/>
    <property type="match status" value="1"/>
</dbReference>
<dbReference type="GO" id="GO:0006032">
    <property type="term" value="P:chitin catabolic process"/>
    <property type="evidence" value="ECO:0007669"/>
    <property type="project" value="TreeGrafter"/>
</dbReference>
<dbReference type="SUPFAM" id="SSF51445">
    <property type="entry name" value="(Trans)glycosidases"/>
    <property type="match status" value="1"/>
</dbReference>
<dbReference type="FunFam" id="3.10.50.10:FF:000003">
    <property type="entry name" value="Class V chitinase CHIT5b"/>
    <property type="match status" value="1"/>
</dbReference>
<keyword evidence="10" id="KW-1185">Reference proteome</keyword>
<dbReference type="AlphaFoldDB" id="A0AAP0EYS2"/>
<feature type="signal peptide" evidence="7">
    <location>
        <begin position="1"/>
        <end position="22"/>
    </location>
</feature>
<evidence type="ECO:0000256" key="3">
    <source>
        <dbReference type="ARBA" id="ARBA00022801"/>
    </source>
</evidence>